<dbReference type="SMART" id="SM00239">
    <property type="entry name" value="C2"/>
    <property type="match status" value="1"/>
</dbReference>
<evidence type="ECO:0000256" key="14">
    <source>
        <dbReference type="ARBA" id="ARBA00023674"/>
    </source>
</evidence>
<dbReference type="CDD" id="cd00275">
    <property type="entry name" value="C2_PLC_like"/>
    <property type="match status" value="1"/>
</dbReference>
<evidence type="ECO:0000256" key="4">
    <source>
        <dbReference type="ARBA" id="ARBA00004556"/>
    </source>
</evidence>
<dbReference type="Pfam" id="PF00387">
    <property type="entry name" value="PI-PLC-Y"/>
    <property type="match status" value="1"/>
</dbReference>
<feature type="domain" description="PI-PLC Y-box" evidence="17">
    <location>
        <begin position="266"/>
        <end position="376"/>
    </location>
</feature>
<evidence type="ECO:0000256" key="11">
    <source>
        <dbReference type="ARBA" id="ARBA00023224"/>
    </source>
</evidence>
<dbReference type="InterPro" id="IPR001192">
    <property type="entry name" value="PI-PLC_fam"/>
</dbReference>
<keyword evidence="7 15" id="KW-0378">Hydrolase</keyword>
<dbReference type="GO" id="GO:0005634">
    <property type="term" value="C:nucleus"/>
    <property type="evidence" value="ECO:0007669"/>
    <property type="project" value="UniProtKB-SubCell"/>
</dbReference>
<dbReference type="GO" id="GO:0035556">
    <property type="term" value="P:intracellular signal transduction"/>
    <property type="evidence" value="ECO:0007669"/>
    <property type="project" value="InterPro"/>
</dbReference>
<comment type="function">
    <text evidence="2">The production of the second messenger molecules diacylglycerol (DAG) and inositol 1,4,5-trisphosphate (IP3) is mediated by activated phosphatidylinositol-specific phospholipase C enzymes. In vitro, hydrolyzes PtdIns(4,5)P2 in a Ca(2+)-dependent manner. Triggers intracellular Ca(2+) oscillations in oocytes solely during M phase and is involved in inducing oocyte activation and initiating embryonic development up to the blastocyst stage. Is therefore a strong candidate for the egg-activating soluble sperm factor that is transferred from the sperm into the egg cytoplasm following gamete membrane fusion. May exert an inhibitory effect on phospholipase-C-coupled processes that depend on calcium ions and protein kinase C, including CFTR trafficking and function.</text>
</comment>
<comment type="cofactor">
    <cofactor evidence="1">
        <name>Ca(2+)</name>
        <dbReference type="ChEBI" id="CHEBI:29108"/>
    </cofactor>
</comment>
<dbReference type="InterPro" id="IPR015359">
    <property type="entry name" value="PLC_EF-hand-like"/>
</dbReference>
<dbReference type="GO" id="GO:0048471">
    <property type="term" value="C:perinuclear region of cytoplasm"/>
    <property type="evidence" value="ECO:0007669"/>
    <property type="project" value="UniProtKB-SubCell"/>
</dbReference>
<evidence type="ECO:0000256" key="6">
    <source>
        <dbReference type="ARBA" id="ARBA00022490"/>
    </source>
</evidence>
<dbReference type="Proteomes" id="UP001221898">
    <property type="component" value="Unassembled WGS sequence"/>
</dbReference>
<evidence type="ECO:0000256" key="7">
    <source>
        <dbReference type="ARBA" id="ARBA00022801"/>
    </source>
</evidence>
<dbReference type="SUPFAM" id="SSF49562">
    <property type="entry name" value="C2 domain (Calcium/lipid-binding domain, CaLB)"/>
    <property type="match status" value="1"/>
</dbReference>
<keyword evidence="19" id="KW-1185">Reference proteome</keyword>
<evidence type="ECO:0000259" key="17">
    <source>
        <dbReference type="PROSITE" id="PS50008"/>
    </source>
</evidence>
<dbReference type="Pfam" id="PF00388">
    <property type="entry name" value="PI-PLC-X"/>
    <property type="match status" value="2"/>
</dbReference>
<keyword evidence="12" id="KW-0539">Nucleus</keyword>
<evidence type="ECO:0000256" key="15">
    <source>
        <dbReference type="RuleBase" id="RU361133"/>
    </source>
</evidence>
<dbReference type="SMART" id="SM00148">
    <property type="entry name" value="PLCXc"/>
    <property type="match status" value="1"/>
</dbReference>
<dbReference type="InterPro" id="IPR011992">
    <property type="entry name" value="EF-hand-dom_pair"/>
</dbReference>
<protein>
    <recommendedName>
        <fullName evidence="15">Phosphoinositide phospholipase C</fullName>
        <ecNumber evidence="15">3.1.4.11</ecNumber>
    </recommendedName>
</protein>
<dbReference type="SMART" id="SM00149">
    <property type="entry name" value="PLCYc"/>
    <property type="match status" value="1"/>
</dbReference>
<dbReference type="Pfam" id="PF00168">
    <property type="entry name" value="C2"/>
    <property type="match status" value="1"/>
</dbReference>
<keyword evidence="13" id="KW-0278">Fertilization</keyword>
<evidence type="ECO:0000256" key="10">
    <source>
        <dbReference type="ARBA" id="ARBA00023098"/>
    </source>
</evidence>
<dbReference type="FunFam" id="1.10.238.10:FF:000005">
    <property type="entry name" value="Phosphoinositide phospholipase C"/>
    <property type="match status" value="1"/>
</dbReference>
<reference evidence="18" key="1">
    <citation type="journal article" date="2023" name="Science">
        <title>Genome structures resolve the early diversification of teleost fishes.</title>
        <authorList>
            <person name="Parey E."/>
            <person name="Louis A."/>
            <person name="Montfort J."/>
            <person name="Bouchez O."/>
            <person name="Roques C."/>
            <person name="Iampietro C."/>
            <person name="Lluch J."/>
            <person name="Castinel A."/>
            <person name="Donnadieu C."/>
            <person name="Desvignes T."/>
            <person name="Floi Bucao C."/>
            <person name="Jouanno E."/>
            <person name="Wen M."/>
            <person name="Mejri S."/>
            <person name="Dirks R."/>
            <person name="Jansen H."/>
            <person name="Henkel C."/>
            <person name="Chen W.J."/>
            <person name="Zahm M."/>
            <person name="Cabau C."/>
            <person name="Klopp C."/>
            <person name="Thompson A.W."/>
            <person name="Robinson-Rechavi M."/>
            <person name="Braasch I."/>
            <person name="Lecointre G."/>
            <person name="Bobe J."/>
            <person name="Postlethwait J.H."/>
            <person name="Berthelot C."/>
            <person name="Roest Crollius H."/>
            <person name="Guiguen Y."/>
        </authorList>
    </citation>
    <scope>NUCLEOTIDE SEQUENCE</scope>
    <source>
        <strain evidence="18">NC1722</strain>
    </source>
</reference>
<dbReference type="PROSITE" id="PS50007">
    <property type="entry name" value="PIPLC_X_DOMAIN"/>
    <property type="match status" value="1"/>
</dbReference>
<organism evidence="18 19">
    <name type="scientific">Aldrovandia affinis</name>
    <dbReference type="NCBI Taxonomy" id="143900"/>
    <lineage>
        <taxon>Eukaryota</taxon>
        <taxon>Metazoa</taxon>
        <taxon>Chordata</taxon>
        <taxon>Craniata</taxon>
        <taxon>Vertebrata</taxon>
        <taxon>Euteleostomi</taxon>
        <taxon>Actinopterygii</taxon>
        <taxon>Neopterygii</taxon>
        <taxon>Teleostei</taxon>
        <taxon>Notacanthiformes</taxon>
        <taxon>Halosauridae</taxon>
        <taxon>Aldrovandia</taxon>
    </lineage>
</organism>
<dbReference type="InterPro" id="IPR000909">
    <property type="entry name" value="PLipase_C_PInositol-sp_X_dom"/>
</dbReference>
<dbReference type="PROSITE" id="PS50008">
    <property type="entry name" value="PIPLC_Y_DOMAIN"/>
    <property type="match status" value="1"/>
</dbReference>
<feature type="domain" description="C2" evidence="16">
    <location>
        <begin position="376"/>
        <end position="500"/>
    </location>
</feature>
<sequence>MSQTDPQPPPASRRKEIKHIFNHYASGERSLHATGLLQFLQREQSESEANAAIAENLIDKYEIDETERQNRTMTFHGFLRYMESRDCCVLNQQHTRVYQDMGHPLCHYFISSSHNTYLTSDQLVGKSHLFAYKSKKSKRNAGKCITAVVALTQAAHSALRRGCRCLEIDCWDGPDMEPIVYHGYTLTSKILFKDVITTIEEHAFEVSPYPVILSLENHCHTTQQQVMAHYLTSILGDKLLNTSLDLTSTTELPSPQKRKVKVAVELSDLVFYTKSVKFVSFSHSGESQQFYENTSHAEKKATSPEFILHNTRFISRIYPAGSRTLSSNYNPQEFWNVGSQLVALNFQSLGLPMDLNNGRFQDNGGCGYILKPHFLRTHETTFDPSSLPPNLKPVQVLMKVISGSNLPISKTGKAPDPYVRVEIHGVASDCRRMESDIVKRNSLNPKWDASMSFPIAVPELALIRFTVRDQSIRSGNTFVGQYTLPFSSMKKGYRWVPLMSREGQDLDPASLFIFVWHS</sequence>
<evidence type="ECO:0000259" key="16">
    <source>
        <dbReference type="PROSITE" id="PS50004"/>
    </source>
</evidence>
<comment type="catalytic activity">
    <reaction evidence="14">
        <text>a 1,2-diacyl-sn-glycero-3-phospho-(1D-myo-inositol-4,5-bisphosphate) + H2O = 1D-myo-inositol 1,4,5-trisphosphate + a 1,2-diacyl-sn-glycerol + H(+)</text>
        <dbReference type="Rhea" id="RHEA:33179"/>
        <dbReference type="ChEBI" id="CHEBI:15377"/>
        <dbReference type="ChEBI" id="CHEBI:15378"/>
        <dbReference type="ChEBI" id="CHEBI:17815"/>
        <dbReference type="ChEBI" id="CHEBI:58456"/>
        <dbReference type="ChEBI" id="CHEBI:203600"/>
        <dbReference type="EC" id="3.1.4.11"/>
    </reaction>
    <physiologicalReaction direction="left-to-right" evidence="14">
        <dbReference type="Rhea" id="RHEA:33180"/>
    </physiologicalReaction>
</comment>
<evidence type="ECO:0000313" key="19">
    <source>
        <dbReference type="Proteomes" id="UP001221898"/>
    </source>
</evidence>
<evidence type="ECO:0000256" key="9">
    <source>
        <dbReference type="ARBA" id="ARBA00022963"/>
    </source>
</evidence>
<keyword evidence="10 15" id="KW-0443">Lipid metabolism</keyword>
<dbReference type="PROSITE" id="PS50004">
    <property type="entry name" value="C2"/>
    <property type="match status" value="1"/>
</dbReference>
<evidence type="ECO:0000256" key="8">
    <source>
        <dbReference type="ARBA" id="ARBA00022837"/>
    </source>
</evidence>
<evidence type="ECO:0000313" key="18">
    <source>
        <dbReference type="EMBL" id="KAJ8391105.1"/>
    </source>
</evidence>
<comment type="subcellular location">
    <subcellularLocation>
        <location evidence="4">Cytoplasm</location>
        <location evidence="4">Perinuclear region</location>
    </subcellularLocation>
    <subcellularLocation>
        <location evidence="3">Nucleus</location>
    </subcellularLocation>
</comment>
<keyword evidence="8" id="KW-0106">Calcium</keyword>
<dbReference type="Gene3D" id="3.20.20.190">
    <property type="entry name" value="Phosphatidylinositol (PI) phosphodiesterase"/>
    <property type="match status" value="2"/>
</dbReference>
<dbReference type="Pfam" id="PF09279">
    <property type="entry name" value="EF-hand_like"/>
    <property type="match status" value="1"/>
</dbReference>
<evidence type="ECO:0000256" key="3">
    <source>
        <dbReference type="ARBA" id="ARBA00004123"/>
    </source>
</evidence>
<dbReference type="GO" id="GO:0060470">
    <property type="term" value="P:positive regulation of cytosolic calcium ion concentration involved in egg activation"/>
    <property type="evidence" value="ECO:0007669"/>
    <property type="project" value="TreeGrafter"/>
</dbReference>
<keyword evidence="5" id="KW-0217">Developmental protein</keyword>
<dbReference type="SUPFAM" id="SSF51695">
    <property type="entry name" value="PLC-like phosphodiesterases"/>
    <property type="match status" value="1"/>
</dbReference>
<evidence type="ECO:0000256" key="12">
    <source>
        <dbReference type="ARBA" id="ARBA00023242"/>
    </source>
</evidence>
<dbReference type="InterPro" id="IPR017946">
    <property type="entry name" value="PLC-like_Pdiesterase_TIM-brl"/>
</dbReference>
<dbReference type="InterPro" id="IPR001711">
    <property type="entry name" value="PLipase_C_Pinositol-sp_Y"/>
</dbReference>
<dbReference type="PRINTS" id="PR00390">
    <property type="entry name" value="PHPHLIPASEC"/>
</dbReference>
<dbReference type="InterPro" id="IPR035892">
    <property type="entry name" value="C2_domain_sf"/>
</dbReference>
<dbReference type="SUPFAM" id="SSF47473">
    <property type="entry name" value="EF-hand"/>
    <property type="match status" value="1"/>
</dbReference>
<keyword evidence="9 15" id="KW-0442">Lipid degradation</keyword>
<dbReference type="Gene3D" id="2.60.40.150">
    <property type="entry name" value="C2 domain"/>
    <property type="match status" value="1"/>
</dbReference>
<proteinExistence type="predicted"/>
<dbReference type="GO" id="GO:0004435">
    <property type="term" value="F:phosphatidylinositol-4,5-bisphosphate phospholipase C activity"/>
    <property type="evidence" value="ECO:0007669"/>
    <property type="project" value="UniProtKB-EC"/>
</dbReference>
<evidence type="ECO:0000256" key="5">
    <source>
        <dbReference type="ARBA" id="ARBA00022473"/>
    </source>
</evidence>
<dbReference type="Gene3D" id="1.10.238.10">
    <property type="entry name" value="EF-hand"/>
    <property type="match status" value="1"/>
</dbReference>
<name>A0AAD7RVL1_9TELE</name>
<dbReference type="PANTHER" id="PTHR10336:SF29">
    <property type="entry name" value="1-PHOSPHATIDYLINOSITOL 4,5-BISPHOSPHATE PHOSPHODIESTERASE ZETA-1"/>
    <property type="match status" value="1"/>
</dbReference>
<comment type="caution">
    <text evidence="18">The sequence shown here is derived from an EMBL/GenBank/DDBJ whole genome shotgun (WGS) entry which is preliminary data.</text>
</comment>
<evidence type="ECO:0000256" key="2">
    <source>
        <dbReference type="ARBA" id="ARBA00003992"/>
    </source>
</evidence>
<dbReference type="PANTHER" id="PTHR10336">
    <property type="entry name" value="PHOSPHOINOSITIDE-SPECIFIC PHOSPHOLIPASE C FAMILY PROTEIN"/>
    <property type="match status" value="1"/>
</dbReference>
<evidence type="ECO:0000256" key="1">
    <source>
        <dbReference type="ARBA" id="ARBA00001913"/>
    </source>
</evidence>
<dbReference type="InterPro" id="IPR000008">
    <property type="entry name" value="C2_dom"/>
</dbReference>
<dbReference type="AlphaFoldDB" id="A0AAD7RVL1"/>
<keyword evidence="6" id="KW-0963">Cytoplasm</keyword>
<gene>
    <name evidence="18" type="ORF">AAFF_G00097260</name>
</gene>
<evidence type="ECO:0000256" key="13">
    <source>
        <dbReference type="ARBA" id="ARBA00023279"/>
    </source>
</evidence>
<keyword evidence="11" id="KW-0807">Transducer</keyword>
<dbReference type="EMBL" id="JAINUG010000162">
    <property type="protein sequence ID" value="KAJ8391105.1"/>
    <property type="molecule type" value="Genomic_DNA"/>
</dbReference>
<dbReference type="GO" id="GO:0016042">
    <property type="term" value="P:lipid catabolic process"/>
    <property type="evidence" value="ECO:0007669"/>
    <property type="project" value="UniProtKB-KW"/>
</dbReference>
<dbReference type="EC" id="3.1.4.11" evidence="15"/>
<accession>A0AAD7RVL1</accession>